<gene>
    <name evidence="2" type="ORF">SAMN05421847_2999</name>
</gene>
<protein>
    <submittedName>
        <fullName evidence="2">Uncharacterized protein</fullName>
    </submittedName>
</protein>
<feature type="transmembrane region" description="Helical" evidence="1">
    <location>
        <begin position="122"/>
        <end position="141"/>
    </location>
</feature>
<evidence type="ECO:0000313" key="3">
    <source>
        <dbReference type="Proteomes" id="UP000236738"/>
    </source>
</evidence>
<evidence type="ECO:0000313" key="2">
    <source>
        <dbReference type="EMBL" id="SEG61849.1"/>
    </source>
</evidence>
<organism evidence="2 3">
    <name type="scientific">Halpernia humi</name>
    <dbReference type="NCBI Taxonomy" id="493375"/>
    <lineage>
        <taxon>Bacteria</taxon>
        <taxon>Pseudomonadati</taxon>
        <taxon>Bacteroidota</taxon>
        <taxon>Flavobacteriia</taxon>
        <taxon>Flavobacteriales</taxon>
        <taxon>Weeksellaceae</taxon>
        <taxon>Chryseobacterium group</taxon>
        <taxon>Halpernia</taxon>
    </lineage>
</organism>
<feature type="transmembrane region" description="Helical" evidence="1">
    <location>
        <begin position="91"/>
        <end position="110"/>
    </location>
</feature>
<keyword evidence="1" id="KW-1133">Transmembrane helix</keyword>
<evidence type="ECO:0000256" key="1">
    <source>
        <dbReference type="SAM" id="Phobius"/>
    </source>
</evidence>
<keyword evidence="1" id="KW-0472">Membrane</keyword>
<sequence>MTSEFNIEEFKGKLNELTKNGYALIKGNPFAIFSINFSDKPFYGNIYESEFKITKNANLNPVPYVIIGNFKKSGKATVVKYKIKPMKFGYYWIRFIPILINIVGIFALLLNLKNIDKNIFTIKSFIIVFMVELFLLFPILLTEMKKRKFEKEFLTKLKINNNYR</sequence>
<dbReference type="AlphaFoldDB" id="A0A1H6BMA5"/>
<dbReference type="Proteomes" id="UP000236738">
    <property type="component" value="Unassembled WGS sequence"/>
</dbReference>
<dbReference type="EMBL" id="FNUS01000008">
    <property type="protein sequence ID" value="SEG61849.1"/>
    <property type="molecule type" value="Genomic_DNA"/>
</dbReference>
<proteinExistence type="predicted"/>
<dbReference type="OrthoDB" id="1371022at2"/>
<keyword evidence="1" id="KW-0812">Transmembrane</keyword>
<accession>A0A1H6BMA5</accession>
<keyword evidence="3" id="KW-1185">Reference proteome</keyword>
<dbReference type="RefSeq" id="WP_103914825.1">
    <property type="nucleotide sequence ID" value="NZ_FNUS01000008.1"/>
</dbReference>
<reference evidence="3" key="1">
    <citation type="submission" date="2016-10" db="EMBL/GenBank/DDBJ databases">
        <authorList>
            <person name="Varghese N."/>
            <person name="Submissions S."/>
        </authorList>
    </citation>
    <scope>NUCLEOTIDE SEQUENCE [LARGE SCALE GENOMIC DNA]</scope>
    <source>
        <strain evidence="3">DSM 21580</strain>
    </source>
</reference>
<name>A0A1H6BMA5_9FLAO</name>